<name>A0ACB8YGF4_ARCLA</name>
<organism evidence="1 2">
    <name type="scientific">Arctium lappa</name>
    <name type="common">Greater burdock</name>
    <name type="synonym">Lappa major</name>
    <dbReference type="NCBI Taxonomy" id="4217"/>
    <lineage>
        <taxon>Eukaryota</taxon>
        <taxon>Viridiplantae</taxon>
        <taxon>Streptophyta</taxon>
        <taxon>Embryophyta</taxon>
        <taxon>Tracheophyta</taxon>
        <taxon>Spermatophyta</taxon>
        <taxon>Magnoliopsida</taxon>
        <taxon>eudicotyledons</taxon>
        <taxon>Gunneridae</taxon>
        <taxon>Pentapetalae</taxon>
        <taxon>asterids</taxon>
        <taxon>campanulids</taxon>
        <taxon>Asterales</taxon>
        <taxon>Asteraceae</taxon>
        <taxon>Carduoideae</taxon>
        <taxon>Cardueae</taxon>
        <taxon>Arctiinae</taxon>
        <taxon>Arctium</taxon>
    </lineage>
</organism>
<protein>
    <submittedName>
        <fullName evidence="1">Uncharacterized protein</fullName>
    </submittedName>
</protein>
<gene>
    <name evidence="1" type="ORF">L6452_33811</name>
</gene>
<accession>A0ACB8YGF4</accession>
<dbReference type="Proteomes" id="UP001055879">
    <property type="component" value="Linkage Group LG12"/>
</dbReference>
<reference evidence="1 2" key="2">
    <citation type="journal article" date="2022" name="Mol. Ecol. Resour.">
        <title>The genomes of chicory, endive, great burdock and yacon provide insights into Asteraceae paleo-polyploidization history and plant inulin production.</title>
        <authorList>
            <person name="Fan W."/>
            <person name="Wang S."/>
            <person name="Wang H."/>
            <person name="Wang A."/>
            <person name="Jiang F."/>
            <person name="Liu H."/>
            <person name="Zhao H."/>
            <person name="Xu D."/>
            <person name="Zhang Y."/>
        </authorList>
    </citation>
    <scope>NUCLEOTIDE SEQUENCE [LARGE SCALE GENOMIC DNA]</scope>
    <source>
        <strain evidence="2">cv. Niubang</strain>
    </source>
</reference>
<evidence type="ECO:0000313" key="1">
    <source>
        <dbReference type="EMBL" id="KAI3684587.1"/>
    </source>
</evidence>
<keyword evidence="2" id="KW-1185">Reference proteome</keyword>
<sequence length="362" mass="40604">MVMMDMINSVLNWVVPPASLVMLALSWPAITFINTCERLYYSMYAEDMDHKVVVITGASSGIGEQIAYEYAKKRANLVLVARREHRLHGISENAKRLGAPNVLVMAADVVKEEDCRRFINETIGFFGRVDHLVNTASLGHTFYFEEANDASVFPLLMDINFWGNVYPTYVALPYLRQSHGRIVVNAAVENWLPLPRMSIYSAAKAALVNFYETLRLELNGDVGITIATHGWIGAEMAQGKLMLEEGADMQWKEEREVQASGGPVEEFAKLIVSAAVQGNAHVKFPSWYDVFLLYRVFAPDVLTWTFRLLLSHQGMRTTSYIGTGRSVLETPSPPRRLLTGGTHTVPHTSSRHTTPRIQLLNE</sequence>
<dbReference type="EMBL" id="CM042058">
    <property type="protein sequence ID" value="KAI3684587.1"/>
    <property type="molecule type" value="Genomic_DNA"/>
</dbReference>
<evidence type="ECO:0000313" key="2">
    <source>
        <dbReference type="Proteomes" id="UP001055879"/>
    </source>
</evidence>
<reference evidence="2" key="1">
    <citation type="journal article" date="2022" name="Mol. Ecol. Resour.">
        <title>The genomes of chicory, endive, great burdock and yacon provide insights into Asteraceae palaeo-polyploidization history and plant inulin production.</title>
        <authorList>
            <person name="Fan W."/>
            <person name="Wang S."/>
            <person name="Wang H."/>
            <person name="Wang A."/>
            <person name="Jiang F."/>
            <person name="Liu H."/>
            <person name="Zhao H."/>
            <person name="Xu D."/>
            <person name="Zhang Y."/>
        </authorList>
    </citation>
    <scope>NUCLEOTIDE SEQUENCE [LARGE SCALE GENOMIC DNA]</scope>
    <source>
        <strain evidence="2">cv. Niubang</strain>
    </source>
</reference>
<comment type="caution">
    <text evidence="1">The sequence shown here is derived from an EMBL/GenBank/DDBJ whole genome shotgun (WGS) entry which is preliminary data.</text>
</comment>
<proteinExistence type="predicted"/>